<name>A0A4S2KDZ6_9HYME</name>
<gene>
    <name evidence="3" type="ORF">DBV15_12580</name>
</gene>
<evidence type="ECO:0000313" key="3">
    <source>
        <dbReference type="EMBL" id="TGZ45977.1"/>
    </source>
</evidence>
<keyword evidence="4" id="KW-1185">Reference proteome</keyword>
<keyword evidence="1" id="KW-0175">Coiled coil</keyword>
<dbReference type="SUPFAM" id="SSF56219">
    <property type="entry name" value="DNase I-like"/>
    <property type="match status" value="1"/>
</dbReference>
<evidence type="ECO:0000256" key="1">
    <source>
        <dbReference type="SAM" id="Coils"/>
    </source>
</evidence>
<dbReference type="STRING" id="300112.A0A4S2KDZ6"/>
<dbReference type="Proteomes" id="UP000310200">
    <property type="component" value="Unassembled WGS sequence"/>
</dbReference>
<dbReference type="AlphaFoldDB" id="A0A4S2KDZ6"/>
<feature type="non-terminal residue" evidence="3">
    <location>
        <position position="1"/>
    </location>
</feature>
<evidence type="ECO:0008006" key="5">
    <source>
        <dbReference type="Google" id="ProtNLM"/>
    </source>
</evidence>
<proteinExistence type="predicted"/>
<feature type="coiled-coil region" evidence="1">
    <location>
        <begin position="143"/>
        <end position="201"/>
    </location>
</feature>
<reference evidence="3 4" key="1">
    <citation type="journal article" date="2019" name="Philos. Trans. R. Soc. Lond., B, Biol. Sci.">
        <title>Ant behaviour and brain gene expression of defending hosts depend on the ecological success of the intruding social parasite.</title>
        <authorList>
            <person name="Kaur R."/>
            <person name="Stoldt M."/>
            <person name="Jongepier E."/>
            <person name="Feldmeyer B."/>
            <person name="Menzel F."/>
            <person name="Bornberg-Bauer E."/>
            <person name="Foitzik S."/>
        </authorList>
    </citation>
    <scope>NUCLEOTIDE SEQUENCE [LARGE SCALE GENOMIC DNA]</scope>
    <source>
        <tissue evidence="3">Whole body</tissue>
    </source>
</reference>
<feature type="region of interest" description="Disordered" evidence="2">
    <location>
        <begin position="244"/>
        <end position="271"/>
    </location>
</feature>
<dbReference type="Gene3D" id="3.60.10.10">
    <property type="entry name" value="Endonuclease/exonuclease/phosphatase"/>
    <property type="match status" value="1"/>
</dbReference>
<comment type="caution">
    <text evidence="3">The sequence shown here is derived from an EMBL/GenBank/DDBJ whole genome shotgun (WGS) entry which is preliminary data.</text>
</comment>
<evidence type="ECO:0000313" key="4">
    <source>
        <dbReference type="Proteomes" id="UP000310200"/>
    </source>
</evidence>
<organism evidence="3 4">
    <name type="scientific">Temnothorax longispinosus</name>
    <dbReference type="NCBI Taxonomy" id="300112"/>
    <lineage>
        <taxon>Eukaryota</taxon>
        <taxon>Metazoa</taxon>
        <taxon>Ecdysozoa</taxon>
        <taxon>Arthropoda</taxon>
        <taxon>Hexapoda</taxon>
        <taxon>Insecta</taxon>
        <taxon>Pterygota</taxon>
        <taxon>Neoptera</taxon>
        <taxon>Endopterygota</taxon>
        <taxon>Hymenoptera</taxon>
        <taxon>Apocrita</taxon>
        <taxon>Aculeata</taxon>
        <taxon>Formicoidea</taxon>
        <taxon>Formicidae</taxon>
        <taxon>Myrmicinae</taxon>
        <taxon>Temnothorax</taxon>
    </lineage>
</organism>
<dbReference type="InterPro" id="IPR036691">
    <property type="entry name" value="Endo/exonu/phosph_ase_sf"/>
</dbReference>
<accession>A0A4S2KDZ6</accession>
<evidence type="ECO:0000256" key="2">
    <source>
        <dbReference type="SAM" id="MobiDB-lite"/>
    </source>
</evidence>
<protein>
    <recommendedName>
        <fullName evidence="5">Endonuclease/exonuclease/phosphatase domain-containing protein</fullName>
    </recommendedName>
</protein>
<feature type="non-terminal residue" evidence="3">
    <location>
        <position position="271"/>
    </location>
</feature>
<dbReference type="EMBL" id="QBLH01003017">
    <property type="protein sequence ID" value="TGZ45977.1"/>
    <property type="molecule type" value="Genomic_DNA"/>
</dbReference>
<sequence>RRKKRWIVGGDFNARTGEKGALEDGEEGIEKKSKDKMINRQGKGLIRWVEEEGWGIMNGTKEGDEKGGGETVINYAKGDRKVWERVTRLEVGCEVDSDHQSVAVRVDKGGGGERRRTIAEEREMKERMKRVKRGAEGKGGWWDEDCRKKRKEVEKLLRNWKRERKYKEDYKKRKKEYKKMCERKKEKKRNLLEGVRKARTEKQVWEVIKKERRKRVEINKEITIEEWDEYLREMLEGTEYKRRLGEEEEEKQGSVGEVEKGEGIGWEELYL</sequence>